<proteinExistence type="predicted"/>
<organism evidence="2 3">
    <name type="scientific">Thalassospira povalilytica</name>
    <dbReference type="NCBI Taxonomy" id="732237"/>
    <lineage>
        <taxon>Bacteria</taxon>
        <taxon>Pseudomonadati</taxon>
        <taxon>Pseudomonadota</taxon>
        <taxon>Alphaproteobacteria</taxon>
        <taxon>Rhodospirillales</taxon>
        <taxon>Thalassospiraceae</taxon>
        <taxon>Thalassospira</taxon>
    </lineage>
</organism>
<evidence type="ECO:0000313" key="3">
    <source>
        <dbReference type="Proteomes" id="UP000233365"/>
    </source>
</evidence>
<keyword evidence="3" id="KW-1185">Reference proteome</keyword>
<gene>
    <name evidence="2" type="ORF">CU041_07625</name>
</gene>
<evidence type="ECO:0000256" key="1">
    <source>
        <dbReference type="SAM" id="MobiDB-lite"/>
    </source>
</evidence>
<sequence>MHNIPLVEPMLSRGFGHKIRLLAAVAVSLLVTWPICSALAQSESPLPTKQDEPVSGDADPAGAGTETEKPKIIVSRSACKALVQHVPDDDVAYKPGVDVHGNKVVGADLDGGSDITKSLPKQIEFPVTLDFFEYSGIAVPSGMSGEQSVGKITYRNGRVYFNDQPLGDNAYDDELIAACRAAGFR</sequence>
<reference evidence="2 3" key="1">
    <citation type="submission" date="2017-11" db="EMBL/GenBank/DDBJ databases">
        <title>Biodiversity and function of Thalassospira species in the particle-attached aromatic-hydrocarbon-degrading consortia from the surface seawater of the China South Sea.</title>
        <authorList>
            <person name="Dong C."/>
            <person name="Liu R."/>
            <person name="Shao Z."/>
        </authorList>
    </citation>
    <scope>NUCLEOTIDE SEQUENCE [LARGE SCALE GENOMIC DNA]</scope>
    <source>
        <strain evidence="2 3">139Z-12</strain>
    </source>
</reference>
<accession>A0ABX4RBI4</accession>
<dbReference type="EMBL" id="PGTS01000002">
    <property type="protein sequence ID" value="PKR51372.1"/>
    <property type="molecule type" value="Genomic_DNA"/>
</dbReference>
<feature type="region of interest" description="Disordered" evidence="1">
    <location>
        <begin position="44"/>
        <end position="69"/>
    </location>
</feature>
<name>A0ABX4RBI4_9PROT</name>
<comment type="caution">
    <text evidence="2">The sequence shown here is derived from an EMBL/GenBank/DDBJ whole genome shotgun (WGS) entry which is preliminary data.</text>
</comment>
<protein>
    <submittedName>
        <fullName evidence="2">Uncharacterized protein</fullName>
    </submittedName>
</protein>
<evidence type="ECO:0000313" key="2">
    <source>
        <dbReference type="EMBL" id="PKR51372.1"/>
    </source>
</evidence>
<dbReference type="Proteomes" id="UP000233365">
    <property type="component" value="Unassembled WGS sequence"/>
</dbReference>